<proteinExistence type="predicted"/>
<protein>
    <submittedName>
        <fullName evidence="1">Uncharacterized protein</fullName>
    </submittedName>
</protein>
<dbReference type="EMBL" id="OZ035836">
    <property type="protein sequence ID" value="CAL1579371.1"/>
    <property type="molecule type" value="Genomic_DNA"/>
</dbReference>
<sequence length="105" mass="11288">MERATSLPTAGGRSEAHVHKGCSCCDHTALGKKQNQVCGLGRYQDLAKPFQGVMDARVHGEGPCARSQWERRVARAFGLADSTRALIGQSESAGLHEPLACDLRI</sequence>
<gene>
    <name evidence="1" type="ORF">KC01_LOCUS10430</name>
</gene>
<reference evidence="1 2" key="1">
    <citation type="submission" date="2024-04" db="EMBL/GenBank/DDBJ databases">
        <authorList>
            <person name="Waldvogel A.-M."/>
            <person name="Schoenle A."/>
        </authorList>
    </citation>
    <scope>NUCLEOTIDE SEQUENCE [LARGE SCALE GENOMIC DNA]</scope>
</reference>
<evidence type="ECO:0000313" key="1">
    <source>
        <dbReference type="EMBL" id="CAL1579371.1"/>
    </source>
</evidence>
<keyword evidence="2" id="KW-1185">Reference proteome</keyword>
<dbReference type="AlphaFoldDB" id="A0AAV2JST3"/>
<evidence type="ECO:0000313" key="2">
    <source>
        <dbReference type="Proteomes" id="UP001497482"/>
    </source>
</evidence>
<organism evidence="1 2">
    <name type="scientific">Knipowitschia caucasica</name>
    <name type="common">Caucasian dwarf goby</name>
    <name type="synonym">Pomatoschistus caucasicus</name>
    <dbReference type="NCBI Taxonomy" id="637954"/>
    <lineage>
        <taxon>Eukaryota</taxon>
        <taxon>Metazoa</taxon>
        <taxon>Chordata</taxon>
        <taxon>Craniata</taxon>
        <taxon>Vertebrata</taxon>
        <taxon>Euteleostomi</taxon>
        <taxon>Actinopterygii</taxon>
        <taxon>Neopterygii</taxon>
        <taxon>Teleostei</taxon>
        <taxon>Neoteleostei</taxon>
        <taxon>Acanthomorphata</taxon>
        <taxon>Gobiaria</taxon>
        <taxon>Gobiiformes</taxon>
        <taxon>Gobioidei</taxon>
        <taxon>Gobiidae</taxon>
        <taxon>Gobiinae</taxon>
        <taxon>Knipowitschia</taxon>
    </lineage>
</organism>
<accession>A0AAV2JST3</accession>
<name>A0AAV2JST3_KNICA</name>
<dbReference type="Proteomes" id="UP001497482">
    <property type="component" value="Chromosome 14"/>
</dbReference>